<evidence type="ECO:0008006" key="4">
    <source>
        <dbReference type="Google" id="ProtNLM"/>
    </source>
</evidence>
<evidence type="ECO:0000256" key="1">
    <source>
        <dbReference type="SAM" id="MobiDB-lite"/>
    </source>
</evidence>
<dbReference type="InterPro" id="IPR021109">
    <property type="entry name" value="Peptidase_aspartic_dom_sf"/>
</dbReference>
<gene>
    <name evidence="2" type="ORF">DY000_02016183</name>
</gene>
<dbReference type="EMBL" id="QGKV02000759">
    <property type="protein sequence ID" value="KAF3569199.1"/>
    <property type="molecule type" value="Genomic_DNA"/>
</dbReference>
<organism evidence="2 3">
    <name type="scientific">Brassica cretica</name>
    <name type="common">Mustard</name>
    <dbReference type="NCBI Taxonomy" id="69181"/>
    <lineage>
        <taxon>Eukaryota</taxon>
        <taxon>Viridiplantae</taxon>
        <taxon>Streptophyta</taxon>
        <taxon>Embryophyta</taxon>
        <taxon>Tracheophyta</taxon>
        <taxon>Spermatophyta</taxon>
        <taxon>Magnoliopsida</taxon>
        <taxon>eudicotyledons</taxon>
        <taxon>Gunneridae</taxon>
        <taxon>Pentapetalae</taxon>
        <taxon>rosids</taxon>
        <taxon>malvids</taxon>
        <taxon>Brassicales</taxon>
        <taxon>Brassicaceae</taxon>
        <taxon>Brassiceae</taxon>
        <taxon>Brassica</taxon>
    </lineage>
</organism>
<feature type="compositionally biased region" description="Polar residues" evidence="1">
    <location>
        <begin position="32"/>
        <end position="41"/>
    </location>
</feature>
<accession>A0ABQ7DCG2</accession>
<proteinExistence type="predicted"/>
<evidence type="ECO:0000313" key="2">
    <source>
        <dbReference type="EMBL" id="KAF3569199.1"/>
    </source>
</evidence>
<dbReference type="PANTHER" id="PTHR33067:SF9">
    <property type="entry name" value="RNA-DIRECTED DNA POLYMERASE"/>
    <property type="match status" value="1"/>
</dbReference>
<keyword evidence="3" id="KW-1185">Reference proteome</keyword>
<name>A0ABQ7DCG2_BRACR</name>
<feature type="region of interest" description="Disordered" evidence="1">
    <location>
        <begin position="26"/>
        <end position="47"/>
    </location>
</feature>
<feature type="compositionally biased region" description="Low complexity" evidence="1">
    <location>
        <begin position="71"/>
        <end position="84"/>
    </location>
</feature>
<evidence type="ECO:0000313" key="3">
    <source>
        <dbReference type="Proteomes" id="UP000266723"/>
    </source>
</evidence>
<dbReference type="Proteomes" id="UP000266723">
    <property type="component" value="Unassembled WGS sequence"/>
</dbReference>
<comment type="caution">
    <text evidence="2">The sequence shown here is derived from an EMBL/GenBank/DDBJ whole genome shotgun (WGS) entry which is preliminary data.</text>
</comment>
<feature type="region of interest" description="Disordered" evidence="1">
    <location>
        <begin position="69"/>
        <end position="97"/>
    </location>
</feature>
<dbReference type="Gene3D" id="2.40.70.10">
    <property type="entry name" value="Acid Proteases"/>
    <property type="match status" value="1"/>
</dbReference>
<sequence>MCMTSRHTLRNAQGELVTLTNQELARLERTNRQQPRQTGTTMGDHANQDDLTTAMALMQQQIIEQATTGHNQNQNQQQPQSNRQAVPATGNSQPDELKGLGMMMQQLLQGQQVQAKALNQVTIEIDTRMGNMFTELSAKYDTVASHIRKIDVQLAQTAESVKRQQGVLPGKTEKNSRTEHCNAIEQLFAKTVLGAEENIEQSASSGVTAPSEPAETPPVRVYVPKVPYPIPPKHLMDPISAEQLAGFRKMVRRLPQKISFEHAWEIRPLHMFFKHCRETREEIKALFTEALTPSLKVLPKVDDPRKFVFPCSIAGVEFKEALCDSGSSVNLVSKAIVDELGIVDLILLRSFMATVGAIVDIPNKRVSFSNINKKVFYKAVPTRSQIRYASCISMVSAEHLKIVPKKEFSDKSEIKEFMDGDPHTDIKKLSGNAKLSYSVTLAVTKDNMWT</sequence>
<protein>
    <recommendedName>
        <fullName evidence="4">Aspartic peptidase DDI1-type domain-containing protein</fullName>
    </recommendedName>
</protein>
<dbReference type="PANTHER" id="PTHR33067">
    <property type="entry name" value="RNA-DIRECTED DNA POLYMERASE-RELATED"/>
    <property type="match status" value="1"/>
</dbReference>
<reference evidence="2 3" key="1">
    <citation type="journal article" date="2020" name="BMC Genomics">
        <title>Intraspecific diversification of the crop wild relative Brassica cretica Lam. using demographic model selection.</title>
        <authorList>
            <person name="Kioukis A."/>
            <person name="Michalopoulou V.A."/>
            <person name="Briers L."/>
            <person name="Pirintsos S."/>
            <person name="Studholme D.J."/>
            <person name="Pavlidis P."/>
            <person name="Sarris P.F."/>
        </authorList>
    </citation>
    <scope>NUCLEOTIDE SEQUENCE [LARGE SCALE GENOMIC DNA]</scope>
    <source>
        <strain evidence="3">cv. PFS-1207/04</strain>
    </source>
</reference>